<proteinExistence type="predicted"/>
<dbReference type="Proteomes" id="UP000075243">
    <property type="component" value="Chromosome 11"/>
</dbReference>
<gene>
    <name evidence="1" type="ORF">KK1_001111</name>
</gene>
<evidence type="ECO:0000313" key="2">
    <source>
        <dbReference type="Proteomes" id="UP000075243"/>
    </source>
</evidence>
<dbReference type="AlphaFoldDB" id="A0A151SJK1"/>
<dbReference type="EMBL" id="CM003613">
    <property type="protein sequence ID" value="KYP54911.1"/>
    <property type="molecule type" value="Genomic_DNA"/>
</dbReference>
<reference evidence="1 2" key="1">
    <citation type="journal article" date="2012" name="Nat. Biotechnol.">
        <title>Draft genome sequence of pigeonpea (Cajanus cajan), an orphan legume crop of resource-poor farmers.</title>
        <authorList>
            <person name="Varshney R.K."/>
            <person name="Chen W."/>
            <person name="Li Y."/>
            <person name="Bharti A.K."/>
            <person name="Saxena R.K."/>
            <person name="Schlueter J.A."/>
            <person name="Donoghue M.T."/>
            <person name="Azam S."/>
            <person name="Fan G."/>
            <person name="Whaley A.M."/>
            <person name="Farmer A.D."/>
            <person name="Sheridan J."/>
            <person name="Iwata A."/>
            <person name="Tuteja R."/>
            <person name="Penmetsa R.V."/>
            <person name="Wu W."/>
            <person name="Upadhyaya H.D."/>
            <person name="Yang S.P."/>
            <person name="Shah T."/>
            <person name="Saxena K.B."/>
            <person name="Michael T."/>
            <person name="McCombie W.R."/>
            <person name="Yang B."/>
            <person name="Zhang G."/>
            <person name="Yang H."/>
            <person name="Wang J."/>
            <person name="Spillane C."/>
            <person name="Cook D.R."/>
            <person name="May G.D."/>
            <person name="Xu X."/>
            <person name="Jackson S.A."/>
        </authorList>
    </citation>
    <scope>NUCLEOTIDE SEQUENCE [LARGE SCALE GENOMIC DNA]</scope>
    <source>
        <strain evidence="2">cv. Asha</strain>
    </source>
</reference>
<protein>
    <submittedName>
        <fullName evidence="1">Uncharacterized protein</fullName>
    </submittedName>
</protein>
<dbReference type="Gramene" id="C.cajan_01083.t">
    <property type="protein sequence ID" value="C.cajan_01083.t"/>
    <property type="gene ID" value="C.cajan_01083"/>
</dbReference>
<keyword evidence="2" id="KW-1185">Reference proteome</keyword>
<name>A0A151SJK1_CAJCA</name>
<evidence type="ECO:0000313" key="1">
    <source>
        <dbReference type="EMBL" id="KYP54911.1"/>
    </source>
</evidence>
<accession>A0A151SJK1</accession>
<organism evidence="1 2">
    <name type="scientific">Cajanus cajan</name>
    <name type="common">Pigeon pea</name>
    <name type="synonym">Cajanus indicus</name>
    <dbReference type="NCBI Taxonomy" id="3821"/>
    <lineage>
        <taxon>Eukaryota</taxon>
        <taxon>Viridiplantae</taxon>
        <taxon>Streptophyta</taxon>
        <taxon>Embryophyta</taxon>
        <taxon>Tracheophyta</taxon>
        <taxon>Spermatophyta</taxon>
        <taxon>Magnoliopsida</taxon>
        <taxon>eudicotyledons</taxon>
        <taxon>Gunneridae</taxon>
        <taxon>Pentapetalae</taxon>
        <taxon>rosids</taxon>
        <taxon>fabids</taxon>
        <taxon>Fabales</taxon>
        <taxon>Fabaceae</taxon>
        <taxon>Papilionoideae</taxon>
        <taxon>50 kb inversion clade</taxon>
        <taxon>NPAAA clade</taxon>
        <taxon>indigoferoid/millettioid clade</taxon>
        <taxon>Phaseoleae</taxon>
        <taxon>Cajanus</taxon>
    </lineage>
</organism>
<feature type="non-terminal residue" evidence="1">
    <location>
        <position position="1"/>
    </location>
</feature>
<sequence>PLKKIFCFEQFNNFSSHSKGISKRSCNEVLPKVTMVEVDALNDKCKKRKSRSFLKTYGHFSNKGKGEKIQKALSFHKKVYI</sequence>